<reference evidence="7" key="1">
    <citation type="journal article" date="2019" name="Int. J. Syst. Evol. Microbiol.">
        <title>The Global Catalogue of Microorganisms (GCM) 10K type strain sequencing project: providing services to taxonomists for standard genome sequencing and annotation.</title>
        <authorList>
            <consortium name="The Broad Institute Genomics Platform"/>
            <consortium name="The Broad Institute Genome Sequencing Center for Infectious Disease"/>
            <person name="Wu L."/>
            <person name="Ma J."/>
        </authorList>
    </citation>
    <scope>NUCLEOTIDE SEQUENCE [LARGE SCALE GENOMIC DNA]</scope>
    <source>
        <strain evidence="7">CGMCC 1.12286</strain>
    </source>
</reference>
<keyword evidence="7" id="KW-1185">Reference proteome</keyword>
<dbReference type="EMBL" id="JBHUCX010000079">
    <property type="protein sequence ID" value="MFD1676840.1"/>
    <property type="molecule type" value="Genomic_DNA"/>
</dbReference>
<protein>
    <submittedName>
        <fullName evidence="6">Uncharacterized protein</fullName>
    </submittedName>
</protein>
<dbReference type="InterPro" id="IPR036866">
    <property type="entry name" value="RibonucZ/Hydroxyglut_hydro"/>
</dbReference>
<organism evidence="6 7">
    <name type="scientific">Alicyclobacillus fodiniaquatilis</name>
    <dbReference type="NCBI Taxonomy" id="1661150"/>
    <lineage>
        <taxon>Bacteria</taxon>
        <taxon>Bacillati</taxon>
        <taxon>Bacillota</taxon>
        <taxon>Bacilli</taxon>
        <taxon>Bacillales</taxon>
        <taxon>Alicyclobacillaceae</taxon>
        <taxon>Alicyclobacillus</taxon>
    </lineage>
</organism>
<dbReference type="Proteomes" id="UP001597079">
    <property type="component" value="Unassembled WGS sequence"/>
</dbReference>
<keyword evidence="3" id="KW-0479">Metal-binding</keyword>
<evidence type="ECO:0000256" key="1">
    <source>
        <dbReference type="ARBA" id="ARBA00001947"/>
    </source>
</evidence>
<evidence type="ECO:0000256" key="5">
    <source>
        <dbReference type="ARBA" id="ARBA00022833"/>
    </source>
</evidence>
<evidence type="ECO:0000313" key="6">
    <source>
        <dbReference type="EMBL" id="MFD1676840.1"/>
    </source>
</evidence>
<sequence>MKRYLLDLLSVGKMIVPGPEVFWMKHFQEDFPLNLWVGLIRGHGRTILVNTGCSLEWAKQYGMTEVREDGIVKQLEKLGVLPTDVTDVVVTPFQAYAISNLMAFEQATIHLSKKGWIDFHAPRWHKHPHDIRERCIPPEVLTYLVGTAWHRVRLLEEDDEICEGVHTFWTGAHHRSSVAVKIETNKGTAILSDAMFYVENVTERHPLGINESMEECLIAYERIAHTADIILPLYDPRSKSLYEQALLSN</sequence>
<evidence type="ECO:0000256" key="4">
    <source>
        <dbReference type="ARBA" id="ARBA00022801"/>
    </source>
</evidence>
<evidence type="ECO:0000313" key="7">
    <source>
        <dbReference type="Proteomes" id="UP001597079"/>
    </source>
</evidence>
<comment type="caution">
    <text evidence="6">The sequence shown here is derived from an EMBL/GenBank/DDBJ whole genome shotgun (WGS) entry which is preliminary data.</text>
</comment>
<dbReference type="InterPro" id="IPR051013">
    <property type="entry name" value="MBL_superfamily_lactonases"/>
</dbReference>
<evidence type="ECO:0000256" key="3">
    <source>
        <dbReference type="ARBA" id="ARBA00022723"/>
    </source>
</evidence>
<dbReference type="PANTHER" id="PTHR42978">
    <property type="entry name" value="QUORUM-QUENCHING LACTONASE YTNP-RELATED-RELATED"/>
    <property type="match status" value="1"/>
</dbReference>
<dbReference type="Gene3D" id="3.60.15.10">
    <property type="entry name" value="Ribonuclease Z/Hydroxyacylglutathione hydrolase-like"/>
    <property type="match status" value="1"/>
</dbReference>
<evidence type="ECO:0000256" key="2">
    <source>
        <dbReference type="ARBA" id="ARBA00007749"/>
    </source>
</evidence>
<dbReference type="RefSeq" id="WP_377944750.1">
    <property type="nucleotide sequence ID" value="NZ_JBHUCX010000079.1"/>
</dbReference>
<accession>A0ABW4JNY4</accession>
<comment type="similarity">
    <text evidence="2">Belongs to the metallo-beta-lactamase superfamily.</text>
</comment>
<gene>
    <name evidence="6" type="ORF">ACFSB2_19380</name>
</gene>
<proteinExistence type="inferred from homology"/>
<comment type="cofactor">
    <cofactor evidence="1">
        <name>Zn(2+)</name>
        <dbReference type="ChEBI" id="CHEBI:29105"/>
    </cofactor>
</comment>
<name>A0ABW4JNY4_9BACL</name>
<dbReference type="SUPFAM" id="SSF56281">
    <property type="entry name" value="Metallo-hydrolase/oxidoreductase"/>
    <property type="match status" value="1"/>
</dbReference>
<keyword evidence="4" id="KW-0378">Hydrolase</keyword>
<keyword evidence="5" id="KW-0862">Zinc</keyword>
<dbReference type="PANTHER" id="PTHR42978:SF2">
    <property type="entry name" value="102 KBASES UNSTABLE REGION: FROM 1 TO 119443"/>
    <property type="match status" value="1"/>
</dbReference>